<feature type="repeat" description="ANK" evidence="8">
    <location>
        <begin position="594"/>
        <end position="626"/>
    </location>
</feature>
<dbReference type="Pfam" id="PF00023">
    <property type="entry name" value="Ank"/>
    <property type="match status" value="3"/>
</dbReference>
<dbReference type="PROSITE" id="PS50088">
    <property type="entry name" value="ANK_REPEAT"/>
    <property type="match status" value="14"/>
</dbReference>
<keyword evidence="6 8" id="KW-0040">ANK repeat</keyword>
<keyword evidence="5" id="KW-0638">Presynaptic neurotoxin</keyword>
<dbReference type="EnsemblMetazoa" id="XM_022801383">
    <property type="protein sequence ID" value="XP_022657118"/>
    <property type="gene ID" value="LOC111248665"/>
</dbReference>
<evidence type="ECO:0000256" key="9">
    <source>
        <dbReference type="SAM" id="MobiDB-lite"/>
    </source>
</evidence>
<feature type="repeat" description="ANK" evidence="8">
    <location>
        <begin position="1100"/>
        <end position="1132"/>
    </location>
</feature>
<keyword evidence="5" id="KW-0800">Toxin</keyword>
<feature type="region of interest" description="Disordered" evidence="9">
    <location>
        <begin position="1282"/>
        <end position="1305"/>
    </location>
</feature>
<feature type="repeat" description="ANK" evidence="8">
    <location>
        <begin position="1133"/>
        <end position="1165"/>
    </location>
</feature>
<organism evidence="10 11">
    <name type="scientific">Varroa destructor</name>
    <name type="common">Honeybee mite</name>
    <dbReference type="NCBI Taxonomy" id="109461"/>
    <lineage>
        <taxon>Eukaryota</taxon>
        <taxon>Metazoa</taxon>
        <taxon>Ecdysozoa</taxon>
        <taxon>Arthropoda</taxon>
        <taxon>Chelicerata</taxon>
        <taxon>Arachnida</taxon>
        <taxon>Acari</taxon>
        <taxon>Parasitiformes</taxon>
        <taxon>Mesostigmata</taxon>
        <taxon>Gamasina</taxon>
        <taxon>Dermanyssoidea</taxon>
        <taxon>Varroidae</taxon>
        <taxon>Varroa</taxon>
    </lineage>
</organism>
<evidence type="ECO:0000313" key="10">
    <source>
        <dbReference type="EnsemblMetazoa" id="XP_022657119"/>
    </source>
</evidence>
<keyword evidence="5" id="KW-0528">Neurotoxin</keyword>
<keyword evidence="4" id="KW-0677">Repeat</keyword>
<dbReference type="Gene3D" id="1.25.40.20">
    <property type="entry name" value="Ankyrin repeat-containing domain"/>
    <property type="match status" value="9"/>
</dbReference>
<keyword evidence="3" id="KW-1052">Target cell membrane</keyword>
<dbReference type="PROSITE" id="PS50297">
    <property type="entry name" value="ANK_REP_REGION"/>
    <property type="match status" value="12"/>
</dbReference>
<dbReference type="OMA" id="AMDGHTD"/>
<feature type="repeat" description="ANK" evidence="8">
    <location>
        <begin position="428"/>
        <end position="460"/>
    </location>
</feature>
<feature type="repeat" description="ANK" evidence="8">
    <location>
        <begin position="494"/>
        <end position="526"/>
    </location>
</feature>
<dbReference type="RefSeq" id="XP_022657118.1">
    <property type="nucleotide sequence ID" value="XM_022801383.1"/>
</dbReference>
<proteinExistence type="predicted"/>
<dbReference type="KEGG" id="vde:111248665"/>
<evidence type="ECO:0000256" key="4">
    <source>
        <dbReference type="ARBA" id="ARBA00022737"/>
    </source>
</evidence>
<dbReference type="PRINTS" id="PR01415">
    <property type="entry name" value="ANKYRIN"/>
</dbReference>
<dbReference type="InterPro" id="IPR036770">
    <property type="entry name" value="Ankyrin_rpt-contain_sf"/>
</dbReference>
<evidence type="ECO:0000256" key="7">
    <source>
        <dbReference type="ARBA" id="ARBA00023298"/>
    </source>
</evidence>
<feature type="repeat" description="ANK" evidence="8">
    <location>
        <begin position="66"/>
        <end position="98"/>
    </location>
</feature>
<dbReference type="EnsemblMetazoa" id="XM_022801384">
    <property type="protein sequence ID" value="XP_022657119"/>
    <property type="gene ID" value="LOC111248665"/>
</dbReference>
<dbReference type="SMART" id="SM00248">
    <property type="entry name" value="ANK"/>
    <property type="match status" value="25"/>
</dbReference>
<evidence type="ECO:0000256" key="5">
    <source>
        <dbReference type="ARBA" id="ARBA00023028"/>
    </source>
</evidence>
<dbReference type="RefSeq" id="XP_022657119.1">
    <property type="nucleotide sequence ID" value="XM_022801384.1"/>
</dbReference>
<feature type="repeat" description="ANK" evidence="8">
    <location>
        <begin position="901"/>
        <end position="933"/>
    </location>
</feature>
<feature type="repeat" description="ANK" evidence="8">
    <location>
        <begin position="395"/>
        <end position="427"/>
    </location>
</feature>
<feature type="repeat" description="ANK" evidence="8">
    <location>
        <begin position="1024"/>
        <end position="1056"/>
    </location>
</feature>
<dbReference type="SUPFAM" id="SSF48403">
    <property type="entry name" value="Ankyrin repeat"/>
    <property type="match status" value="4"/>
</dbReference>
<evidence type="ECO:0000256" key="1">
    <source>
        <dbReference type="ARBA" id="ARBA00004175"/>
    </source>
</evidence>
<dbReference type="PANTHER" id="PTHR24198">
    <property type="entry name" value="ANKYRIN REPEAT AND PROTEIN KINASE DOMAIN-CONTAINING PROTEIN"/>
    <property type="match status" value="1"/>
</dbReference>
<evidence type="ECO:0000256" key="2">
    <source>
        <dbReference type="ARBA" id="ARBA00022483"/>
    </source>
</evidence>
<accession>A0A7M7M8A3</accession>
<reference evidence="10" key="1">
    <citation type="submission" date="2021-01" db="UniProtKB">
        <authorList>
            <consortium name="EnsemblMetazoa"/>
        </authorList>
    </citation>
    <scope>IDENTIFICATION</scope>
</reference>
<evidence type="ECO:0000256" key="3">
    <source>
        <dbReference type="ARBA" id="ARBA00022537"/>
    </source>
</evidence>
<dbReference type="Pfam" id="PF12796">
    <property type="entry name" value="Ank_2"/>
    <property type="match status" value="6"/>
</dbReference>
<feature type="compositionally biased region" description="Acidic residues" evidence="9">
    <location>
        <begin position="1296"/>
        <end position="1305"/>
    </location>
</feature>
<dbReference type="OrthoDB" id="6514969at2759"/>
<feature type="repeat" description="ANK" evidence="8">
    <location>
        <begin position="527"/>
        <end position="560"/>
    </location>
</feature>
<evidence type="ECO:0000313" key="11">
    <source>
        <dbReference type="Proteomes" id="UP000594260"/>
    </source>
</evidence>
<dbReference type="Proteomes" id="UP000594260">
    <property type="component" value="Unplaced"/>
</dbReference>
<dbReference type="GO" id="GO:0044231">
    <property type="term" value="C:host cell presynaptic membrane"/>
    <property type="evidence" value="ECO:0007669"/>
    <property type="project" value="UniProtKB-KW"/>
</dbReference>
<keyword evidence="2" id="KW-0268">Exocytosis</keyword>
<keyword evidence="7" id="KW-0472">Membrane</keyword>
<dbReference type="PANTHER" id="PTHR24198:SF192">
    <property type="entry name" value="SERINE_THREONINE-PROTEIN PHOSPHATASE 6 REGULATORY ANKYRIN REPEAT SUBUNIT A"/>
    <property type="match status" value="1"/>
</dbReference>
<dbReference type="InParanoid" id="A0A7M7M8A3"/>
<comment type="subcellular location">
    <subcellularLocation>
        <location evidence="1">Target cell membrane</location>
    </subcellularLocation>
</comment>
<dbReference type="Pfam" id="PF13637">
    <property type="entry name" value="Ank_4"/>
    <property type="match status" value="1"/>
</dbReference>
<dbReference type="GO" id="GO:0006887">
    <property type="term" value="P:exocytosis"/>
    <property type="evidence" value="ECO:0007669"/>
    <property type="project" value="UniProtKB-KW"/>
</dbReference>
<name>A0A7M7M8A3_VARDE</name>
<feature type="repeat" description="ANK" evidence="8">
    <location>
        <begin position="461"/>
        <end position="493"/>
    </location>
</feature>
<keyword evidence="11" id="KW-1185">Reference proteome</keyword>
<evidence type="ECO:0000256" key="8">
    <source>
        <dbReference type="PROSITE-ProRule" id="PRU00023"/>
    </source>
</evidence>
<evidence type="ECO:0000256" key="6">
    <source>
        <dbReference type="ARBA" id="ARBA00023043"/>
    </source>
</evidence>
<keyword evidence="7" id="KW-1053">Target membrane</keyword>
<dbReference type="InterPro" id="IPR002110">
    <property type="entry name" value="Ankyrin_rpt"/>
</dbReference>
<sequence>MSMLRVTKRLRVRFDNATHLLKPLPTVSEFGKPALVQSIFLNDPGQLESELASSPHPDGPNWHDEQRRTLVHAAAFCGNVHITRMLLQKGARVNAKDVFWITPLHRVCCREEVPGAREEEALKPDLMQGLDVDRPLPPNRRILSGGNFPSPYKEPQPLVTISHFTNGATSVSTPISASNVVAGSSTAVINGNASYNHDQALLDWILGNVPDQCGVNTSVDPHNPLLNAGAMLTTLSSASSLPPNGRTDLGVTTNPPMSSSWSATKSNGSNEWYNNCGLPNSSRNENSIVGLVRCNSHSFQSHPLASATTFQTLNLAGLDDEEDWPDYGETCRVLLEAGADVSARDKLWQTPLHVAAANNALTCAQAILAHQERRQAATNGSAHLKFNFLDISDKFGRTCLHHAVFNGHVQMAKLLLDHGASPDILDKKQRRPAHYAAFLGHADLLRLLAQHGAQLEVFDQDRLTPLHAACAGGRPGAVQALLAMGARLDVPDGRGNTGLHICSLNGKSEVASCLIAARAPVSAKNALGYTPLHYAAASTHGGTCVELLLAMGALVNAKSGSGRTPLHMSAIHGRVTRAQNLINAGAQLNTADRHGLTTLHIAARYGHELLVQCLLNRGAQASHTARDGSSALHLAALYGHSGVCHKLVAGGADILGRDNAGRTAIHCAAFAGNLELVSEFYNFLGEQKVTKSLSYDVIVDSNGRTPLHYAVANRQQHRDVNLLAYLSHRSPLDAGRPDVDGRTPLHLACALQDDLYVNFFLGLLKADEWCKLLDVSGAGPLHYAAHAGNDMALKTILSQLSNDDIRTIIGCPPMAPTQRLSPVELAARSGHLECLRLLLEYASQCEEDNDEHGRGSAAQSSASSAQRPDLALIIAARHNREDCLLYLLNCGLYDVNVSDRRGRTPLMHAAMRSSSQTIRALLEQGADVRMRDNRGLGVLHYAFNNPEATRELLESGAPILTKVKVPCKSPLHLAALTGNAKVLQALAEALQAELATDSMTASVTAANGLSFGGRRSLLALRDPQGYSVLHYACYSGNRECVTLLLRLAEEEMSEDAEMHVAPRAHFSELHCAAGHLNGVSLLESLIKLLGGQSVHARDARGRTALHVAAIRGVSRNCDALIARGARVDERDNLACTPLILAAQNGQCNVIELLLSRGADPLAQDCKGATALHRACLAHQEAVVQLLLDRPHTITALIQADSAGLGTLVNLADNEGRTPLHLAARNGLVSATQLLIQNGADVTAKDRFGHTPALCCATNAQVARCLKLILDVSPLAFAAGTVTGPSACPDMPSPPLSEEEEENFTH</sequence>
<protein>
    <submittedName>
        <fullName evidence="10">Uncharacterized protein</fullName>
    </submittedName>
</protein>
<feature type="repeat" description="ANK" evidence="8">
    <location>
        <begin position="561"/>
        <end position="593"/>
    </location>
</feature>
<feature type="repeat" description="ANK" evidence="8">
    <location>
        <begin position="1214"/>
        <end position="1246"/>
    </location>
</feature>
<dbReference type="GeneID" id="111248665"/>
<dbReference type="GO" id="GO:0044218">
    <property type="term" value="C:other organism cell membrane"/>
    <property type="evidence" value="ECO:0007669"/>
    <property type="project" value="UniProtKB-KW"/>
</dbReference>
<feature type="repeat" description="ANK" evidence="8">
    <location>
        <begin position="627"/>
        <end position="659"/>
    </location>
</feature>